<organism evidence="1 2">
    <name type="scientific">Candidatus Accumulibacter phosphatis</name>
    <dbReference type="NCBI Taxonomy" id="327160"/>
    <lineage>
        <taxon>Bacteria</taxon>
        <taxon>Pseudomonadati</taxon>
        <taxon>Pseudomonadota</taxon>
        <taxon>Betaproteobacteria</taxon>
        <taxon>Candidatus Accumulibacter</taxon>
    </lineage>
</organism>
<evidence type="ECO:0000313" key="2">
    <source>
        <dbReference type="Proteomes" id="UP000020077"/>
    </source>
</evidence>
<gene>
    <name evidence="1" type="ORF">AW09_002318</name>
</gene>
<reference evidence="1 2" key="1">
    <citation type="submission" date="2014-02" db="EMBL/GenBank/DDBJ databases">
        <title>Expanding our view of genomic diversity in Candidatus Accumulibacter clades.</title>
        <authorList>
            <person name="Skennerton C.T."/>
            <person name="Barr J.J."/>
            <person name="Slater F.R."/>
            <person name="Bond P.L."/>
            <person name="Tyson G.W."/>
        </authorList>
    </citation>
    <scope>NUCLEOTIDE SEQUENCE [LARGE SCALE GENOMIC DNA]</scope>
    <source>
        <strain evidence="2">BA-91</strain>
    </source>
</reference>
<protein>
    <submittedName>
        <fullName evidence="1">Uncharacterized protein</fullName>
    </submittedName>
</protein>
<dbReference type="Proteomes" id="UP000020077">
    <property type="component" value="Unassembled WGS sequence"/>
</dbReference>
<proteinExistence type="predicted"/>
<evidence type="ECO:0000313" key="1">
    <source>
        <dbReference type="EMBL" id="KFB72497.1"/>
    </source>
</evidence>
<dbReference type="AlphaFoldDB" id="A0A080LV40"/>
<sequence length="48" mass="5419">MAYVLPRQDTGCKLSEPKTNTPLNAIFCGVFRLKLLTSPTQQMSYLRS</sequence>
<accession>A0A080LV40</accession>
<comment type="caution">
    <text evidence="1">The sequence shown here is derived from an EMBL/GenBank/DDBJ whole genome shotgun (WGS) entry which is preliminary data.</text>
</comment>
<dbReference type="EMBL" id="JDVG02000382">
    <property type="protein sequence ID" value="KFB72497.1"/>
    <property type="molecule type" value="Genomic_DNA"/>
</dbReference>
<name>A0A080LV40_9PROT</name>